<dbReference type="InterPro" id="IPR007526">
    <property type="entry name" value="SWIRM"/>
</dbReference>
<proteinExistence type="predicted"/>
<dbReference type="PROSITE" id="PS50934">
    <property type="entry name" value="SWIRM"/>
    <property type="match status" value="1"/>
</dbReference>
<feature type="region of interest" description="Disordered" evidence="7">
    <location>
        <begin position="180"/>
        <end position="201"/>
    </location>
</feature>
<keyword evidence="5" id="KW-0539">Nucleus</keyword>
<evidence type="ECO:0000259" key="9">
    <source>
        <dbReference type="PROSITE" id="PS51293"/>
    </source>
</evidence>
<sequence length="597" mass="66586">LILHGKIAALLLYRHSTNAEEVLTMDASRLYKSSNELAHDLYTIPSYTSWFSWQSIHEVERLSLREFFDCSSITRTPRIYKEYRDYIITSYRQDPTRRLSFSDIRKSLVGDISVLHKVFTFLEKWGLINFDPSNAETPAAIHAPAEEDKEDEKWRIRVEEGTPHGVRVVAAPHSLKPLAPVPSPVITGHRGAGKGRGGGTVDNIPKFSPMASYLDVYGELVGQQKEESVVCLSCKELCASGHYEYSKDASSNLCEKCFTSGNYDKNKFADEFKPIDGANPKVNWTEAETLLLLESVLKHGDDWDLVTQNVKTKSKLDCISKLIQLPFGDLMLGSIHKKFNFLDKNREVRGVNQAQPAISESRETLGNQSHEQNQERQQNGNAECETPPLKKIRRAPVSEDSSFLMKQVAHISGAVGPHIAASAAEAAVTALCYENQCSTDIFDGDDNGLVSIADFSETERTSQVVGAEGEEKHVRSETEVEASQRNSISLTLRTRAATATAIGAAAAHAKLLANQEEREIEYLVSTLVEAQVKKLKRKMKHVEALNLMMEKQHGQMKDLEESLVTERMDILQKIFSSGVSRWRDHASVKSQSSTSSI</sequence>
<dbReference type="Pfam" id="PF04433">
    <property type="entry name" value="SWIRM"/>
    <property type="match status" value="1"/>
</dbReference>
<dbReference type="Pfam" id="PF00249">
    <property type="entry name" value="Myb_DNA-binding"/>
    <property type="match status" value="1"/>
</dbReference>
<evidence type="ECO:0000313" key="11">
    <source>
        <dbReference type="Proteomes" id="UP000004994"/>
    </source>
</evidence>
<gene>
    <name evidence="10" type="primary">SWI3A</name>
</gene>
<dbReference type="Gene3D" id="1.10.10.60">
    <property type="entry name" value="Homeodomain-like"/>
    <property type="match status" value="1"/>
</dbReference>
<evidence type="ECO:0000256" key="5">
    <source>
        <dbReference type="ARBA" id="ARBA00023242"/>
    </source>
</evidence>
<name>A0A3Q7FQ13_SOLLC</name>
<dbReference type="SUPFAM" id="SSF46689">
    <property type="entry name" value="Homeodomain-like"/>
    <property type="match status" value="2"/>
</dbReference>
<dbReference type="PANTHER" id="PTHR12802">
    <property type="entry name" value="SWI/SNF COMPLEX-RELATED"/>
    <property type="match status" value="1"/>
</dbReference>
<dbReference type="EnsemblPlants" id="Solyc03g097450.3.1">
    <property type="protein sequence ID" value="Solyc03g097450.3.1"/>
    <property type="gene ID" value="Solyc03g097450.3"/>
</dbReference>
<dbReference type="InterPro" id="IPR036388">
    <property type="entry name" value="WH-like_DNA-bd_sf"/>
</dbReference>
<dbReference type="AlphaFoldDB" id="A0A3Q7FQ13"/>
<feature type="compositionally biased region" description="Polar residues" evidence="7">
    <location>
        <begin position="354"/>
        <end position="381"/>
    </location>
</feature>
<reference evidence="10" key="1">
    <citation type="journal article" date="2012" name="Nature">
        <title>The tomato genome sequence provides insights into fleshy fruit evolution.</title>
        <authorList>
            <consortium name="Tomato Genome Consortium"/>
        </authorList>
    </citation>
    <scope>NUCLEOTIDE SEQUENCE [LARGE SCALE GENOMIC DNA]</scope>
    <source>
        <strain evidence="10">cv. Heinz 1706</strain>
    </source>
</reference>
<feature type="domain" description="SWIRM" evidence="8">
    <location>
        <begin position="42"/>
        <end position="139"/>
    </location>
</feature>
<dbReference type="CDD" id="cd00167">
    <property type="entry name" value="SANT"/>
    <property type="match status" value="1"/>
</dbReference>
<evidence type="ECO:0000256" key="6">
    <source>
        <dbReference type="SAM" id="Coils"/>
    </source>
</evidence>
<evidence type="ECO:0000259" key="8">
    <source>
        <dbReference type="PROSITE" id="PS50934"/>
    </source>
</evidence>
<dbReference type="GO" id="GO:0010597">
    <property type="term" value="P:green leaf volatile biosynthetic process"/>
    <property type="evidence" value="ECO:0007669"/>
    <property type="project" value="UniProtKB-ARBA"/>
</dbReference>
<evidence type="ECO:0000256" key="7">
    <source>
        <dbReference type="SAM" id="MobiDB-lite"/>
    </source>
</evidence>
<feature type="coiled-coil region" evidence="6">
    <location>
        <begin position="532"/>
        <end position="562"/>
    </location>
</feature>
<dbReference type="Pfam" id="PF16495">
    <property type="entry name" value="SWIRM-assoc_1"/>
    <property type="match status" value="1"/>
</dbReference>
<dbReference type="PANTHER" id="PTHR12802:SF140">
    <property type="entry name" value="SWI_SNF COMPLEX SUBUNIT SWI3A"/>
    <property type="match status" value="1"/>
</dbReference>
<dbReference type="InterPro" id="IPR032451">
    <property type="entry name" value="SMARCC_C"/>
</dbReference>
<reference evidence="10" key="2">
    <citation type="submission" date="2019-01" db="UniProtKB">
        <authorList>
            <consortium name="EnsemblPlants"/>
        </authorList>
    </citation>
    <scope>IDENTIFICATION</scope>
    <source>
        <strain evidence="10">cv. Heinz 1706</strain>
    </source>
</reference>
<dbReference type="PaxDb" id="4081-Solyc03g097450.2.1"/>
<evidence type="ECO:0000256" key="4">
    <source>
        <dbReference type="ARBA" id="ARBA00023163"/>
    </source>
</evidence>
<evidence type="ECO:0000313" key="10">
    <source>
        <dbReference type="EnsemblPlants" id="Solyc03g097450.3.1"/>
    </source>
</evidence>
<dbReference type="STRING" id="4081.A0A3Q7FQ13"/>
<keyword evidence="3" id="KW-0238">DNA-binding</keyword>
<dbReference type="InterPro" id="IPR009057">
    <property type="entry name" value="Homeodomain-like_sf"/>
</dbReference>
<dbReference type="Gene3D" id="1.10.10.10">
    <property type="entry name" value="Winged helix-like DNA-binding domain superfamily/Winged helix DNA-binding domain"/>
    <property type="match status" value="1"/>
</dbReference>
<dbReference type="OMA" id="DTFETTC"/>
<dbReference type="PROSITE" id="PS51293">
    <property type="entry name" value="SANT"/>
    <property type="match status" value="1"/>
</dbReference>
<organism evidence="10">
    <name type="scientific">Solanum lycopersicum</name>
    <name type="common">Tomato</name>
    <name type="synonym">Lycopersicon esculentum</name>
    <dbReference type="NCBI Taxonomy" id="4081"/>
    <lineage>
        <taxon>Eukaryota</taxon>
        <taxon>Viridiplantae</taxon>
        <taxon>Streptophyta</taxon>
        <taxon>Embryophyta</taxon>
        <taxon>Tracheophyta</taxon>
        <taxon>Spermatophyta</taxon>
        <taxon>Magnoliopsida</taxon>
        <taxon>eudicotyledons</taxon>
        <taxon>Gunneridae</taxon>
        <taxon>Pentapetalae</taxon>
        <taxon>asterids</taxon>
        <taxon>lamiids</taxon>
        <taxon>Solanales</taxon>
        <taxon>Solanaceae</taxon>
        <taxon>Solanoideae</taxon>
        <taxon>Solaneae</taxon>
        <taxon>Solanum</taxon>
        <taxon>Solanum subgen. Lycopersicon</taxon>
    </lineage>
</organism>
<keyword evidence="2" id="KW-0805">Transcription regulation</keyword>
<dbReference type="InterPro" id="IPR001005">
    <property type="entry name" value="SANT/Myb"/>
</dbReference>
<dbReference type="FunCoup" id="A0A3Q7FQ13">
    <property type="interactions" value="440"/>
</dbReference>
<keyword evidence="4" id="KW-0804">Transcription</keyword>
<dbReference type="InParanoid" id="A0A3Q7FQ13"/>
<keyword evidence="1" id="KW-0217">Developmental protein</keyword>
<accession>A0A3Q7FQ13</accession>
<evidence type="ECO:0000256" key="3">
    <source>
        <dbReference type="ARBA" id="ARBA00023125"/>
    </source>
</evidence>
<keyword evidence="11" id="KW-1185">Reference proteome</keyword>
<dbReference type="GO" id="GO:0005634">
    <property type="term" value="C:nucleus"/>
    <property type="evidence" value="ECO:0007669"/>
    <property type="project" value="UniProtKB-ARBA"/>
</dbReference>
<protein>
    <submittedName>
        <fullName evidence="10">SWI/SNF complex subunit SWI3A</fullName>
    </submittedName>
</protein>
<dbReference type="GO" id="GO:0000976">
    <property type="term" value="F:transcription cis-regulatory region binding"/>
    <property type="evidence" value="ECO:0007669"/>
    <property type="project" value="UniProtKB-ARBA"/>
</dbReference>
<dbReference type="SMART" id="SM00717">
    <property type="entry name" value="SANT"/>
    <property type="match status" value="1"/>
</dbReference>
<dbReference type="Gramene" id="Solyc03g097450.3.1">
    <property type="protein sequence ID" value="Solyc03g097450.3.1"/>
    <property type="gene ID" value="Solyc03g097450.3"/>
</dbReference>
<dbReference type="Proteomes" id="UP000004994">
    <property type="component" value="Chromosome 3"/>
</dbReference>
<feature type="region of interest" description="Disordered" evidence="7">
    <location>
        <begin position="354"/>
        <end position="387"/>
    </location>
</feature>
<dbReference type="FunFam" id="1.10.10.10:FF:000020">
    <property type="entry name" value="SWI/SNF complex subunit SMARCC2 isoform c"/>
    <property type="match status" value="1"/>
</dbReference>
<dbReference type="InterPro" id="IPR017884">
    <property type="entry name" value="SANT_dom"/>
</dbReference>
<evidence type="ECO:0000256" key="1">
    <source>
        <dbReference type="ARBA" id="ARBA00022473"/>
    </source>
</evidence>
<feature type="domain" description="SANT" evidence="9">
    <location>
        <begin position="279"/>
        <end position="330"/>
    </location>
</feature>
<keyword evidence="6" id="KW-0175">Coiled coil</keyword>
<evidence type="ECO:0000256" key="2">
    <source>
        <dbReference type="ARBA" id="ARBA00023015"/>
    </source>
</evidence>